<dbReference type="Gramene" id="KQK16320">
    <property type="protein sequence ID" value="KQK16320"/>
    <property type="gene ID" value="BRADI_1g28194v3"/>
</dbReference>
<name>A0A0Q3GZM7_BRADI</name>
<gene>
    <name evidence="1" type="ORF">BRADI_1g28194v3</name>
</gene>
<dbReference type="EMBL" id="CM000880">
    <property type="protein sequence ID" value="KQK16320.1"/>
    <property type="molecule type" value="Genomic_DNA"/>
</dbReference>
<evidence type="ECO:0000313" key="2">
    <source>
        <dbReference type="EnsemblPlants" id="KQK16320"/>
    </source>
</evidence>
<accession>A0A0Q3GZM7</accession>
<organism evidence="1">
    <name type="scientific">Brachypodium distachyon</name>
    <name type="common">Purple false brome</name>
    <name type="synonym">Trachynia distachya</name>
    <dbReference type="NCBI Taxonomy" id="15368"/>
    <lineage>
        <taxon>Eukaryota</taxon>
        <taxon>Viridiplantae</taxon>
        <taxon>Streptophyta</taxon>
        <taxon>Embryophyta</taxon>
        <taxon>Tracheophyta</taxon>
        <taxon>Spermatophyta</taxon>
        <taxon>Magnoliopsida</taxon>
        <taxon>Liliopsida</taxon>
        <taxon>Poales</taxon>
        <taxon>Poaceae</taxon>
        <taxon>BOP clade</taxon>
        <taxon>Pooideae</taxon>
        <taxon>Stipodae</taxon>
        <taxon>Brachypodieae</taxon>
        <taxon>Brachypodium</taxon>
    </lineage>
</organism>
<proteinExistence type="predicted"/>
<evidence type="ECO:0000313" key="3">
    <source>
        <dbReference type="Proteomes" id="UP000008810"/>
    </source>
</evidence>
<dbReference type="EnsemblPlants" id="KQK16320">
    <property type="protein sequence ID" value="KQK16320"/>
    <property type="gene ID" value="BRADI_1g28194v3"/>
</dbReference>
<reference evidence="1 2" key="1">
    <citation type="journal article" date="2010" name="Nature">
        <title>Genome sequencing and analysis of the model grass Brachypodium distachyon.</title>
        <authorList>
            <consortium name="International Brachypodium Initiative"/>
        </authorList>
    </citation>
    <scope>NUCLEOTIDE SEQUENCE [LARGE SCALE GENOMIC DNA]</scope>
    <source>
        <strain evidence="1 2">Bd21</strain>
    </source>
</reference>
<evidence type="ECO:0000313" key="1">
    <source>
        <dbReference type="EMBL" id="KQK16320.1"/>
    </source>
</evidence>
<dbReference type="InParanoid" id="A0A0Q3GZM7"/>
<reference evidence="1" key="2">
    <citation type="submission" date="2017-06" db="EMBL/GenBank/DDBJ databases">
        <title>WGS assembly of Brachypodium distachyon.</title>
        <authorList>
            <consortium name="The International Brachypodium Initiative"/>
            <person name="Lucas S."/>
            <person name="Harmon-Smith M."/>
            <person name="Lail K."/>
            <person name="Tice H."/>
            <person name="Grimwood J."/>
            <person name="Bruce D."/>
            <person name="Barry K."/>
            <person name="Shu S."/>
            <person name="Lindquist E."/>
            <person name="Wang M."/>
            <person name="Pitluck S."/>
            <person name="Vogel J.P."/>
            <person name="Garvin D.F."/>
            <person name="Mockler T.C."/>
            <person name="Schmutz J."/>
            <person name="Rokhsar D."/>
            <person name="Bevan M.W."/>
        </authorList>
    </citation>
    <scope>NUCLEOTIDE SEQUENCE</scope>
    <source>
        <strain evidence="1">Bd21</strain>
    </source>
</reference>
<dbReference type="AlphaFoldDB" id="A0A0Q3GZM7"/>
<dbReference type="Proteomes" id="UP000008810">
    <property type="component" value="Chromosome 1"/>
</dbReference>
<protein>
    <submittedName>
        <fullName evidence="1 2">Uncharacterized protein</fullName>
    </submittedName>
</protein>
<reference evidence="2" key="3">
    <citation type="submission" date="2018-08" db="UniProtKB">
        <authorList>
            <consortium name="EnsemblPlants"/>
        </authorList>
    </citation>
    <scope>IDENTIFICATION</scope>
    <source>
        <strain evidence="2">cv. Bd21</strain>
    </source>
</reference>
<keyword evidence="3" id="KW-1185">Reference proteome</keyword>
<sequence length="103" mass="12075">MTTWPSPTQSRRPHMWALRGMATLHMYKVRFKIGRKEIASATCRRHEVRRGLAKGPDPVRRWREVRSNKATKTQHERGEQRVVLPVPVAVSELMHPHHLFLAH</sequence>